<organism evidence="2 3">
    <name type="scientific">Halolamina pelagica</name>
    <dbReference type="NCBI Taxonomy" id="699431"/>
    <lineage>
        <taxon>Archaea</taxon>
        <taxon>Methanobacteriati</taxon>
        <taxon>Methanobacteriota</taxon>
        <taxon>Stenosarchaea group</taxon>
        <taxon>Halobacteria</taxon>
        <taxon>Halobacteriales</taxon>
        <taxon>Haloferacaceae</taxon>
    </lineage>
</organism>
<dbReference type="EMBL" id="FOXI01000013">
    <property type="protein sequence ID" value="SFP95454.1"/>
    <property type="molecule type" value="Genomic_DNA"/>
</dbReference>
<name>A0A1I5UJJ3_9EURY</name>
<dbReference type="Pfam" id="PF13546">
    <property type="entry name" value="DDE_5"/>
    <property type="match status" value="1"/>
</dbReference>
<evidence type="ECO:0000313" key="3">
    <source>
        <dbReference type="Proteomes" id="UP000183769"/>
    </source>
</evidence>
<proteinExistence type="predicted"/>
<keyword evidence="2" id="KW-0378">Hydrolase</keyword>
<protein>
    <submittedName>
        <fullName evidence="2">DDE superfamily endonuclease</fullName>
    </submittedName>
</protein>
<keyword evidence="3" id="KW-1185">Reference proteome</keyword>
<accession>A0A1I5UJJ3</accession>
<keyword evidence="2" id="KW-0540">Nuclease</keyword>
<dbReference type="GO" id="GO:0004519">
    <property type="term" value="F:endonuclease activity"/>
    <property type="evidence" value="ECO:0007669"/>
    <property type="project" value="UniProtKB-KW"/>
</dbReference>
<gene>
    <name evidence="2" type="ORF">SAMN05216277_1139</name>
</gene>
<feature type="domain" description="Transposase IS701-like DDE" evidence="1">
    <location>
        <begin position="21"/>
        <end position="118"/>
    </location>
</feature>
<dbReference type="AlphaFoldDB" id="A0A1I5UJJ3"/>
<evidence type="ECO:0000313" key="2">
    <source>
        <dbReference type="EMBL" id="SFP95454.1"/>
    </source>
</evidence>
<evidence type="ECO:0000259" key="1">
    <source>
        <dbReference type="Pfam" id="PF13546"/>
    </source>
</evidence>
<dbReference type="InterPro" id="IPR038721">
    <property type="entry name" value="IS701-like_DDE_dom"/>
</dbReference>
<keyword evidence="2" id="KW-0255">Endonuclease</keyword>
<reference evidence="3" key="1">
    <citation type="submission" date="2016-10" db="EMBL/GenBank/DDBJ databases">
        <authorList>
            <person name="Varghese N."/>
            <person name="Submissions S."/>
        </authorList>
    </citation>
    <scope>NUCLEOTIDE SEQUENCE [LARGE SCALE GENOMIC DNA]</scope>
    <source>
        <strain evidence="3">CGMCC 1.10329</strain>
    </source>
</reference>
<dbReference type="Proteomes" id="UP000183769">
    <property type="component" value="Unassembled WGS sequence"/>
</dbReference>
<sequence>MPITNFLSSTRVFDEFDSMSPAQRRHAKTYATGLVAASNKTVAGIAREVLPANSKRAINKFLTEYDGDEQQFNHELLEELQKHGETRWLTDGYIILDDTITQKTGNEVPGVGRFYHHAEDDIV</sequence>